<comment type="subcellular location">
    <subcellularLocation>
        <location evidence="3">Secreted</location>
    </subcellularLocation>
</comment>
<evidence type="ECO:0000313" key="16">
    <source>
        <dbReference type="EMBL" id="GAA1218699.1"/>
    </source>
</evidence>
<feature type="region of interest" description="Disordered" evidence="13">
    <location>
        <begin position="39"/>
        <end position="67"/>
    </location>
</feature>
<evidence type="ECO:0000256" key="2">
    <source>
        <dbReference type="ARBA" id="ARBA00001947"/>
    </source>
</evidence>
<feature type="chain" id="PRO_5046024101" description="microbial collagenase" evidence="14">
    <location>
        <begin position="31"/>
        <end position="803"/>
    </location>
</feature>
<gene>
    <name evidence="16" type="ORF">GCM10009665_05820</name>
</gene>
<protein>
    <recommendedName>
        <fullName evidence="4">microbial collagenase</fullName>
        <ecNumber evidence="4">3.4.24.3</ecNumber>
    </recommendedName>
</protein>
<proteinExistence type="predicted"/>
<evidence type="ECO:0000256" key="6">
    <source>
        <dbReference type="ARBA" id="ARBA00022670"/>
    </source>
</evidence>
<dbReference type="InterPro" id="IPR002169">
    <property type="entry name" value="Peptidase_M9A/M9B"/>
</dbReference>
<keyword evidence="11" id="KW-0482">Metalloprotease</keyword>
<name>A0ABP4GED9_9ACTN</name>
<dbReference type="Gene3D" id="3.40.30.160">
    <property type="entry name" value="Collagenase ColT, N-terminal domain"/>
    <property type="match status" value="1"/>
</dbReference>
<keyword evidence="12" id="KW-0865">Zymogen</keyword>
<evidence type="ECO:0000256" key="3">
    <source>
        <dbReference type="ARBA" id="ARBA00004613"/>
    </source>
</evidence>
<evidence type="ECO:0000256" key="4">
    <source>
        <dbReference type="ARBA" id="ARBA00012653"/>
    </source>
</evidence>
<keyword evidence="6" id="KW-0645">Protease</keyword>
<feature type="signal peptide" evidence="14">
    <location>
        <begin position="1"/>
        <end position="30"/>
    </location>
</feature>
<evidence type="ECO:0000256" key="10">
    <source>
        <dbReference type="ARBA" id="ARBA00022833"/>
    </source>
</evidence>
<dbReference type="EC" id="3.4.24.3" evidence="4"/>
<dbReference type="Pfam" id="PF01752">
    <property type="entry name" value="Peptidase_M9"/>
    <property type="match status" value="1"/>
</dbReference>
<dbReference type="PANTHER" id="PTHR13062:SF9">
    <property type="entry name" value="MICROBIAL COLLAGENASE"/>
    <property type="match status" value="1"/>
</dbReference>
<dbReference type="PANTHER" id="PTHR13062">
    <property type="entry name" value="COLLAGENASE"/>
    <property type="match status" value="1"/>
</dbReference>
<feature type="compositionally biased region" description="Pro residues" evidence="13">
    <location>
        <begin position="44"/>
        <end position="57"/>
    </location>
</feature>
<keyword evidence="7" id="KW-0479">Metal-binding</keyword>
<keyword evidence="17" id="KW-1185">Reference proteome</keyword>
<evidence type="ECO:0000256" key="7">
    <source>
        <dbReference type="ARBA" id="ARBA00022723"/>
    </source>
</evidence>
<feature type="domain" description="Peptidase M9 collagenase N-terminal" evidence="15">
    <location>
        <begin position="133"/>
        <end position="281"/>
    </location>
</feature>
<keyword evidence="10" id="KW-0862">Zinc</keyword>
<keyword evidence="9" id="KW-0378">Hydrolase</keyword>
<evidence type="ECO:0000256" key="9">
    <source>
        <dbReference type="ARBA" id="ARBA00022801"/>
    </source>
</evidence>
<evidence type="ECO:0000256" key="5">
    <source>
        <dbReference type="ARBA" id="ARBA00022525"/>
    </source>
</evidence>
<dbReference type="Pfam" id="PF08453">
    <property type="entry name" value="Peptidase_M9_N"/>
    <property type="match status" value="1"/>
</dbReference>
<comment type="catalytic activity">
    <reaction evidence="1">
        <text>Digestion of native collagen in the triple helical region at Xaa-|-Gly bonds. With synthetic peptides, a preference is shown for Gly at P3 and P1', Pro and Ala at P2 and P2', and hydroxyproline, Ala or Arg at P3'.</text>
        <dbReference type="EC" id="3.4.24.3"/>
    </reaction>
</comment>
<evidence type="ECO:0000313" key="17">
    <source>
        <dbReference type="Proteomes" id="UP001500037"/>
    </source>
</evidence>
<dbReference type="InterPro" id="IPR013661">
    <property type="entry name" value="Peptidase_M9_N_dom"/>
</dbReference>
<dbReference type="EMBL" id="BAAALF010000005">
    <property type="protein sequence ID" value="GAA1218699.1"/>
    <property type="molecule type" value="Genomic_DNA"/>
</dbReference>
<evidence type="ECO:0000256" key="8">
    <source>
        <dbReference type="ARBA" id="ARBA00022729"/>
    </source>
</evidence>
<keyword evidence="5" id="KW-0964">Secreted</keyword>
<dbReference type="Proteomes" id="UP001500037">
    <property type="component" value="Unassembled WGS sequence"/>
</dbReference>
<evidence type="ECO:0000256" key="12">
    <source>
        <dbReference type="ARBA" id="ARBA00023145"/>
    </source>
</evidence>
<evidence type="ECO:0000256" key="11">
    <source>
        <dbReference type="ARBA" id="ARBA00023049"/>
    </source>
</evidence>
<evidence type="ECO:0000256" key="14">
    <source>
        <dbReference type="SAM" id="SignalP"/>
    </source>
</evidence>
<evidence type="ECO:0000256" key="13">
    <source>
        <dbReference type="SAM" id="MobiDB-lite"/>
    </source>
</evidence>
<dbReference type="Gene3D" id="1.10.390.20">
    <property type="match status" value="1"/>
</dbReference>
<evidence type="ECO:0000259" key="15">
    <source>
        <dbReference type="Pfam" id="PF08453"/>
    </source>
</evidence>
<organism evidence="16 17">
    <name type="scientific">Kitasatospora nipponensis</name>
    <dbReference type="NCBI Taxonomy" id="258049"/>
    <lineage>
        <taxon>Bacteria</taxon>
        <taxon>Bacillati</taxon>
        <taxon>Actinomycetota</taxon>
        <taxon>Actinomycetes</taxon>
        <taxon>Kitasatosporales</taxon>
        <taxon>Streptomycetaceae</taxon>
        <taxon>Kitasatospora</taxon>
    </lineage>
</organism>
<sequence>MSQLRPVRRVLLAATLAASLTLPAIQTAQALTTSAAPTAALPAPSAPAPAPAAPAAPSPGAGATPSAFDEVDQLGTATASTASAAAAPCDGSLTLLGVPGLLPTAPGVPAAAAGPGAAAPSGASATTAAGVPCTPAGIAALGTQQLVDFLSDPAVNADCVNNLMRTWDARYAKIMDAAHIQAVTDAVVARSATDDGTGAAHLLELWSFLHGVVYLAWNNSAISVDTPDTQAALQRAVTVYTGSRLAFAPTTYAGSTLSEAMVVGGITGLRSNQLGLIQRILGTMGPGTTLAGDNGWSAAVLAALSANYLGIYNGDPVFENAIAASPAYRAAFRAYAGYTHLKGTANVWTTRDAMAEYGRFGQIPALAASVKADLPGLFATVGTNFGAYSDPWVKIVGWLNTYGLCQQFNVCTAQIEATLFPYTYRYDNGAIEVHTALDKATVDQMYYASKQVKTQFFRVLGTDVPLAGDVNSTLHIHLYASRSDYEVYHPLLTGMATNNGGIYIENGATFYTYQRRVPQDSTLTLEELFRHEYTHYLNGRWAVPGYFGNTRWYSNDMTTAMDEGTAEFFDGSTRDQGIEVRRSLVAKLAQDEASGIPRMTVKDLIHATYTDTPAFHFYNYAGTFFEFLWQRHPQLIRDMYGYQRADDPAGFQGWRDRVSNDAALNSEYSAWLDVQIAHVADLYVPSTDFTANGALQFAYPAEVAAAITRATSSTPTCVDNGDWANKPMRFVCTGRITANLSNAGDPNQVFKDMSHTVDYFILGRTKDVANNLNDMNCYFGAVDVWSTGQAGTATYTCEGPLRR</sequence>
<evidence type="ECO:0000256" key="1">
    <source>
        <dbReference type="ARBA" id="ARBA00000424"/>
    </source>
</evidence>
<dbReference type="PRINTS" id="PR00931">
    <property type="entry name" value="MICOLLPTASE"/>
</dbReference>
<comment type="caution">
    <text evidence="16">The sequence shown here is derived from an EMBL/GenBank/DDBJ whole genome shotgun (WGS) entry which is preliminary data.</text>
</comment>
<dbReference type="RefSeq" id="WP_344438683.1">
    <property type="nucleotide sequence ID" value="NZ_BAAALF010000005.1"/>
</dbReference>
<comment type="cofactor">
    <cofactor evidence="2">
        <name>Zn(2+)</name>
        <dbReference type="ChEBI" id="CHEBI:29105"/>
    </cofactor>
</comment>
<keyword evidence="8 14" id="KW-0732">Signal</keyword>
<accession>A0ABP4GED9</accession>
<feature type="compositionally biased region" description="Low complexity" evidence="13">
    <location>
        <begin position="58"/>
        <end position="67"/>
    </location>
</feature>
<reference evidence="17" key="1">
    <citation type="journal article" date="2019" name="Int. J. Syst. Evol. Microbiol.">
        <title>The Global Catalogue of Microorganisms (GCM) 10K type strain sequencing project: providing services to taxonomists for standard genome sequencing and annotation.</title>
        <authorList>
            <consortium name="The Broad Institute Genomics Platform"/>
            <consortium name="The Broad Institute Genome Sequencing Center for Infectious Disease"/>
            <person name="Wu L."/>
            <person name="Ma J."/>
        </authorList>
    </citation>
    <scope>NUCLEOTIDE SEQUENCE [LARGE SCALE GENOMIC DNA]</scope>
    <source>
        <strain evidence="17">JCM 13004</strain>
    </source>
</reference>